<evidence type="ECO:0000256" key="1">
    <source>
        <dbReference type="SAM" id="MobiDB-lite"/>
    </source>
</evidence>
<evidence type="ECO:0000313" key="3">
    <source>
        <dbReference type="Proteomes" id="UP000565441"/>
    </source>
</evidence>
<feature type="region of interest" description="Disordered" evidence="1">
    <location>
        <begin position="66"/>
        <end position="105"/>
    </location>
</feature>
<protein>
    <submittedName>
        <fullName evidence="2">Uncharacterized protein</fullName>
    </submittedName>
</protein>
<dbReference type="AlphaFoldDB" id="A0A8H5M6D4"/>
<proteinExistence type="predicted"/>
<evidence type="ECO:0000313" key="2">
    <source>
        <dbReference type="EMBL" id="KAF5382508.1"/>
    </source>
</evidence>
<sequence length="105" mass="11095">MSSRKGWSCIDGLDASATVENVARNKKHLKGSSTKTGVKYTMDVTFTNTPNKAARTRLITTTTSTVTAPPLTDTSTQVPGSGTRLTSSTISKSMPTSIEQLVAQS</sequence>
<comment type="caution">
    <text evidence="2">The sequence shown here is derived from an EMBL/GenBank/DDBJ whole genome shotgun (WGS) entry which is preliminary data.</text>
</comment>
<gene>
    <name evidence="2" type="ORF">D9615_003062</name>
</gene>
<accession>A0A8H5M6D4</accession>
<dbReference type="EMBL" id="JAACJP010000008">
    <property type="protein sequence ID" value="KAF5382508.1"/>
    <property type="molecule type" value="Genomic_DNA"/>
</dbReference>
<keyword evidence="3" id="KW-1185">Reference proteome</keyword>
<dbReference type="Proteomes" id="UP000565441">
    <property type="component" value="Unassembled WGS sequence"/>
</dbReference>
<organism evidence="2 3">
    <name type="scientific">Tricholomella constricta</name>
    <dbReference type="NCBI Taxonomy" id="117010"/>
    <lineage>
        <taxon>Eukaryota</taxon>
        <taxon>Fungi</taxon>
        <taxon>Dikarya</taxon>
        <taxon>Basidiomycota</taxon>
        <taxon>Agaricomycotina</taxon>
        <taxon>Agaricomycetes</taxon>
        <taxon>Agaricomycetidae</taxon>
        <taxon>Agaricales</taxon>
        <taxon>Tricholomatineae</taxon>
        <taxon>Lyophyllaceae</taxon>
        <taxon>Tricholomella</taxon>
    </lineage>
</organism>
<name>A0A8H5M6D4_9AGAR</name>
<feature type="compositionally biased region" description="Polar residues" evidence="1">
    <location>
        <begin position="75"/>
        <end position="105"/>
    </location>
</feature>
<reference evidence="2 3" key="1">
    <citation type="journal article" date="2020" name="ISME J.">
        <title>Uncovering the hidden diversity of litter-decomposition mechanisms in mushroom-forming fungi.</title>
        <authorList>
            <person name="Floudas D."/>
            <person name="Bentzer J."/>
            <person name="Ahren D."/>
            <person name="Johansson T."/>
            <person name="Persson P."/>
            <person name="Tunlid A."/>
        </authorList>
    </citation>
    <scope>NUCLEOTIDE SEQUENCE [LARGE SCALE GENOMIC DNA]</scope>
    <source>
        <strain evidence="2 3">CBS 661.87</strain>
    </source>
</reference>